<dbReference type="PANTHER" id="PTHR43321:SF3">
    <property type="entry name" value="GLUTAMATE DECARBOXYLASE"/>
    <property type="match status" value="1"/>
</dbReference>
<comment type="caution">
    <text evidence="4">The sequence shown here is derived from an EMBL/GenBank/DDBJ whole genome shotgun (WGS) entry which is preliminary data.</text>
</comment>
<evidence type="ECO:0000256" key="2">
    <source>
        <dbReference type="SAM" id="MobiDB-lite"/>
    </source>
</evidence>
<comment type="similarity">
    <text evidence="1">Belongs to the group II decarboxylase family.</text>
</comment>
<dbReference type="InterPro" id="IPR001715">
    <property type="entry name" value="CH_dom"/>
</dbReference>
<gene>
    <name evidence="4" type="ORF">AaE_008206</name>
</gene>
<feature type="domain" description="Calponin-homology (CH)" evidence="3">
    <location>
        <begin position="125"/>
        <end position="237"/>
    </location>
</feature>
<feature type="region of interest" description="Disordered" evidence="2">
    <location>
        <begin position="429"/>
        <end position="450"/>
    </location>
</feature>
<feature type="compositionally biased region" description="Polar residues" evidence="2">
    <location>
        <begin position="431"/>
        <end position="448"/>
    </location>
</feature>
<reference evidence="4 5" key="1">
    <citation type="submission" date="2019-06" db="EMBL/GenBank/DDBJ databases">
        <title>Genomics analysis of Aphanomyces spp. identifies a new class of oomycete effector associated with host adaptation.</title>
        <authorList>
            <person name="Gaulin E."/>
        </authorList>
    </citation>
    <scope>NUCLEOTIDE SEQUENCE [LARGE SCALE GENOMIC DNA]</scope>
    <source>
        <strain evidence="4 5">E</strain>
    </source>
</reference>
<dbReference type="GO" id="GO:0030170">
    <property type="term" value="F:pyridoxal phosphate binding"/>
    <property type="evidence" value="ECO:0007669"/>
    <property type="project" value="InterPro"/>
</dbReference>
<organism evidence="4 5">
    <name type="scientific">Aphanomyces astaci</name>
    <name type="common">Crayfish plague agent</name>
    <dbReference type="NCBI Taxonomy" id="112090"/>
    <lineage>
        <taxon>Eukaryota</taxon>
        <taxon>Sar</taxon>
        <taxon>Stramenopiles</taxon>
        <taxon>Oomycota</taxon>
        <taxon>Saprolegniomycetes</taxon>
        <taxon>Saprolegniales</taxon>
        <taxon>Verrucalvaceae</taxon>
        <taxon>Aphanomyces</taxon>
    </lineage>
</organism>
<dbReference type="GO" id="GO:0006538">
    <property type="term" value="P:L-glutamate catabolic process"/>
    <property type="evidence" value="ECO:0007669"/>
    <property type="project" value="TreeGrafter"/>
</dbReference>
<dbReference type="PANTHER" id="PTHR43321">
    <property type="entry name" value="GLUTAMATE DECARBOXYLASE"/>
    <property type="match status" value="1"/>
</dbReference>
<evidence type="ECO:0000256" key="1">
    <source>
        <dbReference type="ARBA" id="ARBA00009533"/>
    </source>
</evidence>
<dbReference type="InterPro" id="IPR010107">
    <property type="entry name" value="Glutamate_decarboxylase"/>
</dbReference>
<name>A0A6A5AE17_APHAT</name>
<dbReference type="InterPro" id="IPR036872">
    <property type="entry name" value="CH_dom_sf"/>
</dbReference>
<dbReference type="SUPFAM" id="SSF47576">
    <property type="entry name" value="Calponin-homology domain, CH-domain"/>
    <property type="match status" value="1"/>
</dbReference>
<dbReference type="VEuPathDB" id="FungiDB:H257_03021"/>
<proteinExistence type="inferred from homology"/>
<protein>
    <recommendedName>
        <fullName evidence="3">Calponin-homology (CH) domain-containing protein</fullName>
    </recommendedName>
</protein>
<dbReference type="Proteomes" id="UP000469452">
    <property type="component" value="Unassembled WGS sequence"/>
</dbReference>
<accession>A0A6A5AE17</accession>
<dbReference type="Gene3D" id="3.90.1150.160">
    <property type="match status" value="1"/>
</dbReference>
<dbReference type="Gene3D" id="1.10.418.10">
    <property type="entry name" value="Calponin-like domain"/>
    <property type="match status" value="1"/>
</dbReference>
<dbReference type="GO" id="GO:0004351">
    <property type="term" value="F:glutamate decarboxylase activity"/>
    <property type="evidence" value="ECO:0007669"/>
    <property type="project" value="InterPro"/>
</dbReference>
<dbReference type="AlphaFoldDB" id="A0A6A5AE17"/>
<dbReference type="InterPro" id="IPR015424">
    <property type="entry name" value="PyrdxlP-dep_Trfase"/>
</dbReference>
<dbReference type="EMBL" id="VJMI01014052">
    <property type="protein sequence ID" value="KAF0746220.1"/>
    <property type="molecule type" value="Genomic_DNA"/>
</dbReference>
<evidence type="ECO:0000313" key="5">
    <source>
        <dbReference type="Proteomes" id="UP000469452"/>
    </source>
</evidence>
<evidence type="ECO:0000313" key="4">
    <source>
        <dbReference type="EMBL" id="KAF0746220.1"/>
    </source>
</evidence>
<sequence>MGREGYRLIMDAGMNTAEYLRCRLSDTGLFDIVDKAHMPLVAFALKNSDKYTCFDIQDKVRSRGWILPAYTCPRGAESLVIMRVVVKQNFTRPMADMLVEDIARTIEFLESPRVQKSRLVPTTTDNSKLALAIGHSTKHRKSGLRTHGITLERFPSQMQNGVLLCHVLHVLVPDFSLGKVNPKAKSLRAAQLNLEAMLQCLSRFPMCTRNVPTAEAMWSGDRGALAVFVLELFHKVAVRRIPVQAVRVWSQRILQQYGHACDESMSWDVLETTTNDNDAPGLWDAFRNGIRMWCLLHYYGYDNSPARHRLFQSCRMHTRPTERDERQLNVAIVCSVLQHFGIPLVWDPIGLVTHKSHPFVLAQLHHLYECLHDKVTPLTFDTNQPIHLAQGACNAVTVLGLRFADTLECGATVRDEEIECSQEEQLRRRPSISSTIRHSAEEQGSSANDVEMRLSATTDGFQWDEYLREKRSIASEEMNRMTAEESWGIIISSTTNRG</sequence>
<evidence type="ECO:0000259" key="3">
    <source>
        <dbReference type="PROSITE" id="PS50021"/>
    </source>
</evidence>
<dbReference type="PROSITE" id="PS50021">
    <property type="entry name" value="CH"/>
    <property type="match status" value="1"/>
</dbReference>
<dbReference type="GO" id="GO:0005829">
    <property type="term" value="C:cytosol"/>
    <property type="evidence" value="ECO:0007669"/>
    <property type="project" value="TreeGrafter"/>
</dbReference>
<dbReference type="SUPFAM" id="SSF53383">
    <property type="entry name" value="PLP-dependent transferases"/>
    <property type="match status" value="1"/>
</dbReference>